<comment type="caution">
    <text evidence="1">The sequence shown here is derived from an EMBL/GenBank/DDBJ whole genome shotgun (WGS) entry which is preliminary data.</text>
</comment>
<dbReference type="OrthoDB" id="27194at2"/>
<gene>
    <name evidence="1" type="ORF">ENE75_11660</name>
</gene>
<protein>
    <submittedName>
        <fullName evidence="1">DUF2256 domain-containing protein</fullName>
    </submittedName>
</protein>
<accession>A0A3S2X175</accession>
<keyword evidence="2" id="KW-1185">Reference proteome</keyword>
<name>A0A3S2X175_9BURK</name>
<dbReference type="RefSeq" id="WP_128198475.1">
    <property type="nucleotide sequence ID" value="NZ_SACT01000003.1"/>
</dbReference>
<dbReference type="PANTHER" id="PTHR37463:SF1">
    <property type="entry name" value="DUF2256 DOMAIN-CONTAINING PROTEIN"/>
    <property type="match status" value="1"/>
</dbReference>
<reference evidence="1 2" key="1">
    <citation type="submission" date="2019-01" db="EMBL/GenBank/DDBJ databases">
        <authorList>
            <person name="Chen W.-M."/>
        </authorList>
    </citation>
    <scope>NUCLEOTIDE SEQUENCE [LARGE SCALE GENOMIC DNA]</scope>
    <source>
        <strain evidence="1 2">ICH-3</strain>
    </source>
</reference>
<dbReference type="InterPro" id="IPR017136">
    <property type="entry name" value="UCP037205"/>
</dbReference>
<dbReference type="EMBL" id="SACT01000003">
    <property type="protein sequence ID" value="RVT51474.1"/>
    <property type="molecule type" value="Genomic_DNA"/>
</dbReference>
<evidence type="ECO:0000313" key="1">
    <source>
        <dbReference type="EMBL" id="RVT51474.1"/>
    </source>
</evidence>
<dbReference type="PANTHER" id="PTHR37463">
    <property type="entry name" value="GSL3115 PROTEIN"/>
    <property type="match status" value="1"/>
</dbReference>
<dbReference type="Pfam" id="PF10013">
    <property type="entry name" value="DUF2256"/>
    <property type="match status" value="1"/>
</dbReference>
<dbReference type="Proteomes" id="UP000288178">
    <property type="component" value="Unassembled WGS sequence"/>
</dbReference>
<dbReference type="AlphaFoldDB" id="A0A3S2X175"/>
<organism evidence="1 2">
    <name type="scientific">Rubrivivax albus</name>
    <dbReference type="NCBI Taxonomy" id="2499835"/>
    <lineage>
        <taxon>Bacteria</taxon>
        <taxon>Pseudomonadati</taxon>
        <taxon>Pseudomonadota</taxon>
        <taxon>Betaproteobacteria</taxon>
        <taxon>Burkholderiales</taxon>
        <taxon>Sphaerotilaceae</taxon>
        <taxon>Rubrivivax</taxon>
    </lineage>
</organism>
<evidence type="ECO:0000313" key="2">
    <source>
        <dbReference type="Proteomes" id="UP000288178"/>
    </source>
</evidence>
<proteinExistence type="predicted"/>
<sequence>MAASREAGWKGNKATLPSKPCVACGRPMSWRRAWAKNWADVKYCSDACRRRKAAP</sequence>